<evidence type="ECO:0000313" key="3">
    <source>
        <dbReference type="Proteomes" id="UP000268014"/>
    </source>
</evidence>
<reference evidence="2 3" key="2">
    <citation type="submission" date="2018-11" db="EMBL/GenBank/DDBJ databases">
        <authorList>
            <consortium name="Pathogen Informatics"/>
        </authorList>
    </citation>
    <scope>NUCLEOTIDE SEQUENCE [LARGE SCALE GENOMIC DNA]</scope>
    <source>
        <strain evidence="2 3">MHpl1</strain>
    </source>
</reference>
<evidence type="ECO:0000313" key="2">
    <source>
        <dbReference type="EMBL" id="VDO39991.1"/>
    </source>
</evidence>
<feature type="compositionally biased region" description="Basic and acidic residues" evidence="1">
    <location>
        <begin position="239"/>
        <end position="253"/>
    </location>
</feature>
<dbReference type="AlphaFoldDB" id="A0A0N4WHL6"/>
<feature type="compositionally biased region" description="Basic and acidic residues" evidence="1">
    <location>
        <begin position="158"/>
        <end position="167"/>
    </location>
</feature>
<dbReference type="OrthoDB" id="5877331at2759"/>
<dbReference type="WBParaSite" id="HPLM_0001039101-mRNA-1">
    <property type="protein sequence ID" value="HPLM_0001039101-mRNA-1"/>
    <property type="gene ID" value="HPLM_0001039101"/>
</dbReference>
<protein>
    <submittedName>
        <fullName evidence="4">DUF4005 domain-containing protein</fullName>
    </submittedName>
</protein>
<evidence type="ECO:0000256" key="1">
    <source>
        <dbReference type="SAM" id="MobiDB-lite"/>
    </source>
</evidence>
<gene>
    <name evidence="2" type="ORF">HPLM_LOCUS10383</name>
</gene>
<feature type="region of interest" description="Disordered" evidence="1">
    <location>
        <begin position="61"/>
        <end position="100"/>
    </location>
</feature>
<name>A0A0N4WHL6_HAEPC</name>
<dbReference type="OMA" id="TCKCHIT"/>
<accession>A0A0N4WHL6</accession>
<dbReference type="Proteomes" id="UP000268014">
    <property type="component" value="Unassembled WGS sequence"/>
</dbReference>
<evidence type="ECO:0000313" key="4">
    <source>
        <dbReference type="WBParaSite" id="HPLM_0001039101-mRNA-1"/>
    </source>
</evidence>
<organism evidence="4">
    <name type="scientific">Haemonchus placei</name>
    <name type="common">Barber's pole worm</name>
    <dbReference type="NCBI Taxonomy" id="6290"/>
    <lineage>
        <taxon>Eukaryota</taxon>
        <taxon>Metazoa</taxon>
        <taxon>Ecdysozoa</taxon>
        <taxon>Nematoda</taxon>
        <taxon>Chromadorea</taxon>
        <taxon>Rhabditida</taxon>
        <taxon>Rhabditina</taxon>
        <taxon>Rhabditomorpha</taxon>
        <taxon>Strongyloidea</taxon>
        <taxon>Trichostrongylidae</taxon>
        <taxon>Haemonchus</taxon>
    </lineage>
</organism>
<sequence length="286" mass="31523">MFSVLFTNSIQNRRYLYLRGNCSLYEDLLFLRSQSVDSGWKTDTSDYDNIANMQFTSQMKYSSRRLSSPESRSLPSSQYQQSASSSSTSDTGDSQTHDDHVLVPRCPSTCKCHITGSLLHKASPPPESNRIKLPPDLEMKDKARLAIRNVQGSVEQRNVPKAEEKLESTQPHSGTRSTDSSKEEIHATSRPLPPPPKKYPEIKQSSKRTKSSIALANIDKPVSSTRRKAFMRKGGTDSSSRDNSAKESKETPSKAKVINSKATGKAVSFVGPDSSAAGQSGIHVRK</sequence>
<feature type="region of interest" description="Disordered" evidence="1">
    <location>
        <begin position="149"/>
        <end position="286"/>
    </location>
</feature>
<feature type="region of interest" description="Disordered" evidence="1">
    <location>
        <begin position="117"/>
        <end position="137"/>
    </location>
</feature>
<keyword evidence="3" id="KW-1185">Reference proteome</keyword>
<dbReference type="EMBL" id="UZAF01017282">
    <property type="protein sequence ID" value="VDO39991.1"/>
    <property type="molecule type" value="Genomic_DNA"/>
</dbReference>
<reference evidence="4" key="1">
    <citation type="submission" date="2017-02" db="UniProtKB">
        <authorList>
            <consortium name="WormBaseParasite"/>
        </authorList>
    </citation>
    <scope>IDENTIFICATION</scope>
</reference>
<feature type="compositionally biased region" description="Low complexity" evidence="1">
    <location>
        <begin position="64"/>
        <end position="94"/>
    </location>
</feature>
<feature type="compositionally biased region" description="Polar residues" evidence="1">
    <location>
        <begin position="168"/>
        <end position="178"/>
    </location>
</feature>
<proteinExistence type="predicted"/>